<evidence type="ECO:0000256" key="16">
    <source>
        <dbReference type="SAM" id="SignalP"/>
    </source>
</evidence>
<dbReference type="Gene3D" id="3.40.630.10">
    <property type="entry name" value="Zn peptidases"/>
    <property type="match status" value="1"/>
</dbReference>
<evidence type="ECO:0000256" key="1">
    <source>
        <dbReference type="ARBA" id="ARBA00001947"/>
    </source>
</evidence>
<keyword evidence="7 16" id="KW-0732">Signal</keyword>
<evidence type="ECO:0000256" key="3">
    <source>
        <dbReference type="ARBA" id="ARBA00005988"/>
    </source>
</evidence>
<dbReference type="PROSITE" id="PS52035">
    <property type="entry name" value="PEPTIDASE_M14"/>
    <property type="match status" value="1"/>
</dbReference>
<accession>A0ABQ7K0J7</accession>
<dbReference type="SUPFAM" id="SSF54897">
    <property type="entry name" value="Protease propeptides/inhibitors"/>
    <property type="match status" value="1"/>
</dbReference>
<keyword evidence="12" id="KW-0865">Zymogen</keyword>
<comment type="cofactor">
    <cofactor evidence="1">
        <name>Zn(2+)</name>
        <dbReference type="ChEBI" id="CHEBI:29105"/>
    </cofactor>
</comment>
<protein>
    <recommendedName>
        <fullName evidence="17">Peptidase M14 domain-containing protein</fullName>
    </recommendedName>
</protein>
<proteinExistence type="inferred from homology"/>
<evidence type="ECO:0000256" key="4">
    <source>
        <dbReference type="ARBA" id="ARBA00022645"/>
    </source>
</evidence>
<dbReference type="SMART" id="SM00631">
    <property type="entry name" value="Zn_pept"/>
    <property type="match status" value="1"/>
</dbReference>
<dbReference type="Pfam" id="PF02244">
    <property type="entry name" value="Propep_M14"/>
    <property type="match status" value="1"/>
</dbReference>
<dbReference type="Proteomes" id="UP001194696">
    <property type="component" value="Unassembled WGS sequence"/>
</dbReference>
<evidence type="ECO:0000256" key="10">
    <source>
        <dbReference type="ARBA" id="ARBA00023026"/>
    </source>
</evidence>
<evidence type="ECO:0000256" key="13">
    <source>
        <dbReference type="ARBA" id="ARBA00023157"/>
    </source>
</evidence>
<feature type="signal peptide" evidence="16">
    <location>
        <begin position="1"/>
        <end position="25"/>
    </location>
</feature>
<dbReference type="InterPro" id="IPR003146">
    <property type="entry name" value="M14A_act_pep"/>
</dbReference>
<evidence type="ECO:0000256" key="8">
    <source>
        <dbReference type="ARBA" id="ARBA00022801"/>
    </source>
</evidence>
<keyword evidence="9" id="KW-0862">Zinc</keyword>
<dbReference type="PANTHER" id="PTHR11705:SF143">
    <property type="entry name" value="SLL0236 PROTEIN"/>
    <property type="match status" value="1"/>
</dbReference>
<dbReference type="InterPro" id="IPR000834">
    <property type="entry name" value="Peptidase_M14"/>
</dbReference>
<evidence type="ECO:0000256" key="6">
    <source>
        <dbReference type="ARBA" id="ARBA00022723"/>
    </source>
</evidence>
<dbReference type="EMBL" id="JAAAIM010000419">
    <property type="protein sequence ID" value="KAG0288310.1"/>
    <property type="molecule type" value="Genomic_DNA"/>
</dbReference>
<dbReference type="InterPro" id="IPR036990">
    <property type="entry name" value="M14A-like_propep"/>
</dbReference>
<evidence type="ECO:0000256" key="15">
    <source>
        <dbReference type="SAM" id="MobiDB-lite"/>
    </source>
</evidence>
<name>A0ABQ7K0J7_9FUNG</name>
<reference evidence="18 19" key="1">
    <citation type="journal article" date="2020" name="Fungal Divers.">
        <title>Resolving the Mortierellaceae phylogeny through synthesis of multi-gene phylogenetics and phylogenomics.</title>
        <authorList>
            <person name="Vandepol N."/>
            <person name="Liber J."/>
            <person name="Desiro A."/>
            <person name="Na H."/>
            <person name="Kennedy M."/>
            <person name="Barry K."/>
            <person name="Grigoriev I.V."/>
            <person name="Miller A.N."/>
            <person name="O'Donnell K."/>
            <person name="Stajich J.E."/>
            <person name="Bonito G."/>
        </authorList>
    </citation>
    <scope>NUCLEOTIDE SEQUENCE [LARGE SCALE GENOMIC DNA]</scope>
    <source>
        <strain evidence="18 19">AD045</strain>
    </source>
</reference>
<keyword evidence="19" id="KW-1185">Reference proteome</keyword>
<keyword evidence="11" id="KW-0482">Metalloprotease</keyword>
<feature type="chain" id="PRO_5045395911" description="Peptidase M14 domain-containing protein" evidence="16">
    <location>
        <begin position="26"/>
        <end position="480"/>
    </location>
</feature>
<evidence type="ECO:0000313" key="18">
    <source>
        <dbReference type="EMBL" id="KAG0288310.1"/>
    </source>
</evidence>
<dbReference type="CDD" id="cd03860">
    <property type="entry name" value="M14_CP_A-B_like"/>
    <property type="match status" value="1"/>
</dbReference>
<evidence type="ECO:0000256" key="5">
    <source>
        <dbReference type="ARBA" id="ARBA00022670"/>
    </source>
</evidence>
<dbReference type="PROSITE" id="PS00133">
    <property type="entry name" value="CARBOXYPEPT_ZN_2"/>
    <property type="match status" value="1"/>
</dbReference>
<organism evidence="18 19">
    <name type="scientific">Linnemannia gamsii</name>
    <dbReference type="NCBI Taxonomy" id="64522"/>
    <lineage>
        <taxon>Eukaryota</taxon>
        <taxon>Fungi</taxon>
        <taxon>Fungi incertae sedis</taxon>
        <taxon>Mucoromycota</taxon>
        <taxon>Mortierellomycotina</taxon>
        <taxon>Mortierellomycetes</taxon>
        <taxon>Mortierellales</taxon>
        <taxon>Mortierellaceae</taxon>
        <taxon>Linnemannia</taxon>
    </lineage>
</organism>
<dbReference type="Pfam" id="PF00246">
    <property type="entry name" value="Peptidase_M14"/>
    <property type="match status" value="1"/>
</dbReference>
<feature type="domain" description="Peptidase M14" evidence="17">
    <location>
        <begin position="190"/>
        <end position="479"/>
    </location>
</feature>
<dbReference type="Gene3D" id="3.30.70.340">
    <property type="entry name" value="Metallocarboxypeptidase-like"/>
    <property type="match status" value="1"/>
</dbReference>
<keyword evidence="5" id="KW-0645">Protease</keyword>
<feature type="active site" description="Proton donor/acceptor" evidence="14">
    <location>
        <position position="445"/>
    </location>
</feature>
<comment type="similarity">
    <text evidence="3 14">Belongs to the peptidase M14 family.</text>
</comment>
<keyword evidence="8" id="KW-0378">Hydrolase</keyword>
<keyword evidence="10" id="KW-0843">Virulence</keyword>
<keyword evidence="6" id="KW-0479">Metal-binding</keyword>
<evidence type="ECO:0000256" key="7">
    <source>
        <dbReference type="ARBA" id="ARBA00022729"/>
    </source>
</evidence>
<evidence type="ECO:0000256" key="2">
    <source>
        <dbReference type="ARBA" id="ARBA00003091"/>
    </source>
</evidence>
<evidence type="ECO:0000256" key="11">
    <source>
        <dbReference type="ARBA" id="ARBA00023049"/>
    </source>
</evidence>
<dbReference type="PROSITE" id="PS00132">
    <property type="entry name" value="CARBOXYPEPT_ZN_1"/>
    <property type="match status" value="1"/>
</dbReference>
<evidence type="ECO:0000259" key="17">
    <source>
        <dbReference type="PROSITE" id="PS52035"/>
    </source>
</evidence>
<dbReference type="InterPro" id="IPR057247">
    <property type="entry name" value="CARBOXYPEPT_ZN_2"/>
</dbReference>
<comment type="function">
    <text evidence="2">Extracellular metalloprotease that contributes to pathogenicity.</text>
</comment>
<gene>
    <name evidence="18" type="ORF">BGZ96_007888</name>
</gene>
<evidence type="ECO:0000256" key="12">
    <source>
        <dbReference type="ARBA" id="ARBA00023145"/>
    </source>
</evidence>
<keyword evidence="4" id="KW-0121">Carboxypeptidase</keyword>
<dbReference type="SUPFAM" id="SSF53187">
    <property type="entry name" value="Zn-dependent exopeptidases"/>
    <property type="match status" value="1"/>
</dbReference>
<dbReference type="PRINTS" id="PR00765">
    <property type="entry name" value="CRBOXYPTASEA"/>
</dbReference>
<dbReference type="InterPro" id="IPR057246">
    <property type="entry name" value="CARBOXYPEPT_ZN_1"/>
</dbReference>
<keyword evidence="13" id="KW-1015">Disulfide bond</keyword>
<comment type="caution">
    <text evidence="18">The sequence shown here is derived from an EMBL/GenBank/DDBJ whole genome shotgun (WGS) entry which is preliminary data.</text>
</comment>
<evidence type="ECO:0000256" key="14">
    <source>
        <dbReference type="PROSITE-ProRule" id="PRU01379"/>
    </source>
</evidence>
<feature type="region of interest" description="Disordered" evidence="15">
    <location>
        <begin position="24"/>
        <end position="48"/>
    </location>
</feature>
<sequence>MKISLFTLSAVVAMTIAFTPTSSLAAPSSTIPIPPINRRPHGTTDSSISASAATFSTTAASDVVSFKNDRVVRINVQSQSDLKTLTDQELPLSLDYFTHTKGIGGTVDIRVPARSFKSFQALNLNYTTVVKDLQGVIDEEAQKNEMYLQNVWEMSVQQVQNSFRTNRGGSRGGKEDEEREIYAADAWFQGYHSYADHTKWLSAQVKGSKGRAKGFSAGNSFQGRPQAGIRFGTGKKHIVFHGTQHAREWVTTMTVEYMISQLLNSKDKKVAGYLKKYTFHIIPIMNPDGFVVSQTSNRMHRKNAQPNPGSRCLGTDINRNWDSHFGQGGSSKDPCAEDYMGPRAFSTPEATNIARYLRSLPNVAAYLDIHSFSQLWMVPFGYSSTRPGTYAYMDGLAAKAVNALEKVHGTKYRHGDIFHTIYQSSGTSVDYAYEVAKAGVAMAVELRDTGRNGFMLPADQILPTGEETWAALGAILDNIK</sequence>
<evidence type="ECO:0000256" key="9">
    <source>
        <dbReference type="ARBA" id="ARBA00022833"/>
    </source>
</evidence>
<evidence type="ECO:0000313" key="19">
    <source>
        <dbReference type="Proteomes" id="UP001194696"/>
    </source>
</evidence>
<dbReference type="PANTHER" id="PTHR11705">
    <property type="entry name" value="PROTEASE FAMILY M14 CARBOXYPEPTIDASE A,B"/>
    <property type="match status" value="1"/>
</dbReference>